<dbReference type="STRING" id="109895.A0A507E883"/>
<gene>
    <name evidence="3" type="ORF">PhCBS80983_g02047</name>
</gene>
<accession>A0A507E883</accession>
<feature type="chain" id="PRO_5021275135" description="TRAPPC10/Trs130 N-terminal domain-containing protein" evidence="1">
    <location>
        <begin position="20"/>
        <end position="949"/>
    </location>
</feature>
<evidence type="ECO:0000313" key="3">
    <source>
        <dbReference type="EMBL" id="TPX60036.1"/>
    </source>
</evidence>
<feature type="domain" description="TRAPPC10/Trs130 N-terminal" evidence="2">
    <location>
        <begin position="56"/>
        <end position="338"/>
    </location>
</feature>
<dbReference type="EMBL" id="QEAQ01000019">
    <property type="protein sequence ID" value="TPX60036.1"/>
    <property type="molecule type" value="Genomic_DNA"/>
</dbReference>
<dbReference type="GO" id="GO:1990071">
    <property type="term" value="C:TRAPPII protein complex"/>
    <property type="evidence" value="ECO:0007669"/>
    <property type="project" value="InterPro"/>
</dbReference>
<reference evidence="3 4" key="1">
    <citation type="journal article" date="2019" name="Sci. Rep.">
        <title>Comparative genomics of chytrid fungi reveal insights into the obligate biotrophic and pathogenic lifestyle of Synchytrium endobioticum.</title>
        <authorList>
            <person name="van de Vossenberg B.T.L.H."/>
            <person name="Warris S."/>
            <person name="Nguyen H.D.T."/>
            <person name="van Gent-Pelzer M.P.E."/>
            <person name="Joly D.L."/>
            <person name="van de Geest H.C."/>
            <person name="Bonants P.J.M."/>
            <person name="Smith D.S."/>
            <person name="Levesque C.A."/>
            <person name="van der Lee T.A.J."/>
        </authorList>
    </citation>
    <scope>NUCLEOTIDE SEQUENCE [LARGE SCALE GENOMIC DNA]</scope>
    <source>
        <strain evidence="3 4">CBS 809.83</strain>
    </source>
</reference>
<name>A0A507E883_9FUNG</name>
<evidence type="ECO:0000256" key="1">
    <source>
        <dbReference type="SAM" id="SignalP"/>
    </source>
</evidence>
<dbReference type="GO" id="GO:0034498">
    <property type="term" value="P:early endosome to Golgi transport"/>
    <property type="evidence" value="ECO:0007669"/>
    <property type="project" value="TreeGrafter"/>
</dbReference>
<keyword evidence="1" id="KW-0732">Signal</keyword>
<dbReference type="InterPro" id="IPR045126">
    <property type="entry name" value="TRAPPC10/Trs130"/>
</dbReference>
<sequence length="949" mass="107512">MRRRLTLWLVTAVFKLATAAFLLRATVGEQMADNKRVIITYTYGPDAEENGLGIGFADDLEGRLPLRNVAWQNPLGFSKGNTSPPRVIELLEVELKRYSPEMFPRAMPGTLYHSPYFLHLYLVTTDDSEFYKGTVRKQIQEWLNVVANKKNQEWLIVYLINAESKGKSARFLGVGASSVFDKLKSDFSFKKERCIRMKLQNDPGKDAEAWTDFQNHLKEGIISSLNQQIIQYDEDTRRIDQQRLMPGWNYCQYFIMKEGLAYTFEFMNLIDEALLQYDELEASFFQTLAEQGAPWFAKFGGLEPEDDSANILELQRKPYRDMIMQNKISIFDFRVSLFPFFREAWVYSACVNVICHCDELVAVSSLQPEILAGYDGEKADLLRCARIQLDKLGVASGTYRDAPGIGFASTHATAPDPESASSAIKDSLQKITNSELRSSLFSAEAFDELYLRNSICRFAEAAAVWEPLQKQFPNESWDVLDDLLAEKLASCWKMLSNQDRYLQSCLHLVACPTIATQRRIKYFVDELIRTSHEASEVLHVENSPLLHLNVKNVINTISDDGQLLIALDVTNRLPEELEFDQILLRLVSSDGIEFYCSMNDIKLGVAKSLIQLSGQKVTISGTYVVDSVTCQIGKLKLIYRDLGSFPITGGAVPFRISADLPDQTWSQDANSTLQIKLFTGSQALKEGCIMITGSTLSFPNIKSMLFRTSSVAETGAHVKECAIDTVENKIMLPAVSSFEQLSFLMPFQESVKAASGDHKVKLTFTYTTLDGKRHIWYETETINLTPAIEVTHAIVYNPEAKSHANCKSQRIDERFNGSGSVFEQPRYEFPVVYHLRPKPDAEGKQSPIAENAKIQLDVAYHDLDKEIEEYFLASLDKLLSERDMTQYSGCLMHYICDMLVPNIDILQYALKDIISLPPLDLPGLHAMLRSERPETINRIEEFLTVFHEV</sequence>
<evidence type="ECO:0000313" key="4">
    <source>
        <dbReference type="Proteomes" id="UP000318582"/>
    </source>
</evidence>
<dbReference type="GO" id="GO:0005829">
    <property type="term" value="C:cytosol"/>
    <property type="evidence" value="ECO:0007669"/>
    <property type="project" value="GOC"/>
</dbReference>
<comment type="caution">
    <text evidence="3">The sequence shown here is derived from an EMBL/GenBank/DDBJ whole genome shotgun (WGS) entry which is preliminary data.</text>
</comment>
<dbReference type="PANTHER" id="PTHR13251:SF3">
    <property type="entry name" value="TRAFFICKING PROTEIN PARTICLE COMPLEX SUBUNIT 10"/>
    <property type="match status" value="1"/>
</dbReference>
<dbReference type="GO" id="GO:0006891">
    <property type="term" value="P:intra-Golgi vesicle-mediated transport"/>
    <property type="evidence" value="ECO:0007669"/>
    <property type="project" value="TreeGrafter"/>
</dbReference>
<evidence type="ECO:0000259" key="2">
    <source>
        <dbReference type="Pfam" id="PF23036"/>
    </source>
</evidence>
<organism evidence="3 4">
    <name type="scientific">Powellomyces hirtus</name>
    <dbReference type="NCBI Taxonomy" id="109895"/>
    <lineage>
        <taxon>Eukaryota</taxon>
        <taxon>Fungi</taxon>
        <taxon>Fungi incertae sedis</taxon>
        <taxon>Chytridiomycota</taxon>
        <taxon>Chytridiomycota incertae sedis</taxon>
        <taxon>Chytridiomycetes</taxon>
        <taxon>Spizellomycetales</taxon>
        <taxon>Powellomycetaceae</taxon>
        <taxon>Powellomyces</taxon>
    </lineage>
</organism>
<keyword evidence="4" id="KW-1185">Reference proteome</keyword>
<dbReference type="InterPro" id="IPR056913">
    <property type="entry name" value="TRAPPC10/Trs130_N"/>
</dbReference>
<feature type="signal peptide" evidence="1">
    <location>
        <begin position="1"/>
        <end position="19"/>
    </location>
</feature>
<dbReference type="Proteomes" id="UP000318582">
    <property type="component" value="Unassembled WGS sequence"/>
</dbReference>
<protein>
    <recommendedName>
        <fullName evidence="2">TRAPPC10/Trs130 N-terminal domain-containing protein</fullName>
    </recommendedName>
</protein>
<dbReference type="PANTHER" id="PTHR13251">
    <property type="entry name" value="EPILEPSY HOLOPROSENCEPHALY CANDIDATE 1/TMEM1"/>
    <property type="match status" value="1"/>
</dbReference>
<dbReference type="Pfam" id="PF23036">
    <property type="entry name" value="TRAPPC10_1st"/>
    <property type="match status" value="1"/>
</dbReference>
<proteinExistence type="predicted"/>
<dbReference type="AlphaFoldDB" id="A0A507E883"/>